<keyword evidence="3" id="KW-1185">Reference proteome</keyword>
<name>A0A420YG16_9PEZI</name>
<feature type="compositionally biased region" description="Polar residues" evidence="1">
    <location>
        <begin position="148"/>
        <end position="160"/>
    </location>
</feature>
<feature type="compositionally biased region" description="Polar residues" evidence="1">
    <location>
        <begin position="257"/>
        <end position="274"/>
    </location>
</feature>
<evidence type="ECO:0000313" key="2">
    <source>
        <dbReference type="EMBL" id="RKU46690.1"/>
    </source>
</evidence>
<feature type="region of interest" description="Disordered" evidence="1">
    <location>
        <begin position="148"/>
        <end position="237"/>
    </location>
</feature>
<accession>A0A420YG16</accession>
<organism evidence="2 3">
    <name type="scientific">Coniochaeta pulveracea</name>
    <dbReference type="NCBI Taxonomy" id="177199"/>
    <lineage>
        <taxon>Eukaryota</taxon>
        <taxon>Fungi</taxon>
        <taxon>Dikarya</taxon>
        <taxon>Ascomycota</taxon>
        <taxon>Pezizomycotina</taxon>
        <taxon>Sordariomycetes</taxon>
        <taxon>Sordariomycetidae</taxon>
        <taxon>Coniochaetales</taxon>
        <taxon>Coniochaetaceae</taxon>
        <taxon>Coniochaeta</taxon>
    </lineage>
</organism>
<evidence type="ECO:0000313" key="3">
    <source>
        <dbReference type="Proteomes" id="UP000275385"/>
    </source>
</evidence>
<gene>
    <name evidence="2" type="ORF">DL546_008687</name>
</gene>
<feature type="compositionally biased region" description="Polar residues" evidence="1">
    <location>
        <begin position="218"/>
        <end position="236"/>
    </location>
</feature>
<reference evidence="2 3" key="1">
    <citation type="submission" date="2018-08" db="EMBL/GenBank/DDBJ databases">
        <title>Draft genome of the lignicolous fungus Coniochaeta pulveracea.</title>
        <authorList>
            <person name="Borstlap C.J."/>
            <person name="De Witt R.N."/>
            <person name="Botha A."/>
            <person name="Volschenk H."/>
        </authorList>
    </citation>
    <scope>NUCLEOTIDE SEQUENCE [LARGE SCALE GENOMIC DNA]</scope>
    <source>
        <strain evidence="2 3">CAB683</strain>
    </source>
</reference>
<sequence length="319" mass="35096">MVSTHTNDSNRRTRRIFDRSPTLSEREEVQLIRAERALRDLWLHILADPGVFELIADPIDTLIDVCDRTHVLGLSASSSSASTFSSDLDWEHVFPIQPSTSDSTRPHDPRTQMIDPIVGGGLYPDLCPYHSDSRSDAGATFWTRAYRRTQSQTQTDASSPAQPPCLSQPVTPGLTDPVQLASQNIASSNMTDASSATEPQHQHRSTQSQPSDHPVNPDQDSQGLLSTTSSPNNVALSNRYCGEPLQIHADSRESLDVPTTTGETLHGENSVSSETTDPLFVLYPSLRRSQQINNRIAAGNGYSFGGRFELPWWWTGTGN</sequence>
<dbReference type="EMBL" id="QVQW01000013">
    <property type="protein sequence ID" value="RKU46690.1"/>
    <property type="molecule type" value="Genomic_DNA"/>
</dbReference>
<feature type="compositionally biased region" description="Polar residues" evidence="1">
    <location>
        <begin position="180"/>
        <end position="211"/>
    </location>
</feature>
<dbReference type="Proteomes" id="UP000275385">
    <property type="component" value="Unassembled WGS sequence"/>
</dbReference>
<dbReference type="AlphaFoldDB" id="A0A420YG16"/>
<proteinExistence type="predicted"/>
<evidence type="ECO:0000256" key="1">
    <source>
        <dbReference type="SAM" id="MobiDB-lite"/>
    </source>
</evidence>
<protein>
    <submittedName>
        <fullName evidence="2">Uncharacterized protein</fullName>
    </submittedName>
</protein>
<comment type="caution">
    <text evidence="2">The sequence shown here is derived from an EMBL/GenBank/DDBJ whole genome shotgun (WGS) entry which is preliminary data.</text>
</comment>
<feature type="region of interest" description="Disordered" evidence="1">
    <location>
        <begin position="255"/>
        <end position="274"/>
    </location>
</feature>
<feature type="region of interest" description="Disordered" evidence="1">
    <location>
        <begin position="97"/>
        <end position="117"/>
    </location>
</feature>